<comment type="caution">
    <text evidence="2">The sequence shown here is derived from an EMBL/GenBank/DDBJ whole genome shotgun (WGS) entry which is preliminary data.</text>
</comment>
<feature type="signal peptide" evidence="1">
    <location>
        <begin position="1"/>
        <end position="19"/>
    </location>
</feature>
<protein>
    <submittedName>
        <fullName evidence="2">Uncharacterized protein</fullName>
    </submittedName>
</protein>
<proteinExistence type="predicted"/>
<dbReference type="AlphaFoldDB" id="A0A919CLE7"/>
<evidence type="ECO:0000313" key="3">
    <source>
        <dbReference type="Proteomes" id="UP000644693"/>
    </source>
</evidence>
<reference evidence="2" key="2">
    <citation type="submission" date="2020-09" db="EMBL/GenBank/DDBJ databases">
        <authorList>
            <person name="Sun Q."/>
            <person name="Kim S."/>
        </authorList>
    </citation>
    <scope>NUCLEOTIDE SEQUENCE</scope>
    <source>
        <strain evidence="2">KCTC 23430</strain>
    </source>
</reference>
<sequence>MFRLMTTSALLVCSMTTYAMEWPWTEKEDTQYGYCKGFVVAGLVEAPVQDLSRTNLWLAWNAINRAELPEGSVTEEDYEAGRAAFSQGLSAGDLEGVLDTADGECGLGRNDGWF</sequence>
<gene>
    <name evidence="2" type="ORF">GCM10007053_24080</name>
</gene>
<keyword evidence="3" id="KW-1185">Reference proteome</keyword>
<dbReference type="EMBL" id="BMYM01000002">
    <property type="protein sequence ID" value="GHD36104.1"/>
    <property type="molecule type" value="Genomic_DNA"/>
</dbReference>
<feature type="chain" id="PRO_5036978647" evidence="1">
    <location>
        <begin position="20"/>
        <end position="114"/>
    </location>
</feature>
<reference evidence="2" key="1">
    <citation type="journal article" date="2014" name="Int. J. Syst. Evol. Microbiol.">
        <title>Complete genome sequence of Corynebacterium casei LMG S-19264T (=DSM 44701T), isolated from a smear-ripened cheese.</title>
        <authorList>
            <consortium name="US DOE Joint Genome Institute (JGI-PGF)"/>
            <person name="Walter F."/>
            <person name="Albersmeier A."/>
            <person name="Kalinowski J."/>
            <person name="Ruckert C."/>
        </authorList>
    </citation>
    <scope>NUCLEOTIDE SEQUENCE</scope>
    <source>
        <strain evidence="2">KCTC 23430</strain>
    </source>
</reference>
<dbReference type="RefSeq" id="WP_189478034.1">
    <property type="nucleotide sequence ID" value="NZ_BMYM01000002.1"/>
</dbReference>
<keyword evidence="1" id="KW-0732">Signal</keyword>
<organism evidence="2 3">
    <name type="scientific">Parahalioglobus pacificus</name>
    <dbReference type="NCBI Taxonomy" id="930806"/>
    <lineage>
        <taxon>Bacteria</taxon>
        <taxon>Pseudomonadati</taxon>
        <taxon>Pseudomonadota</taxon>
        <taxon>Gammaproteobacteria</taxon>
        <taxon>Cellvibrionales</taxon>
        <taxon>Halieaceae</taxon>
        <taxon>Parahalioglobus</taxon>
    </lineage>
</organism>
<evidence type="ECO:0000256" key="1">
    <source>
        <dbReference type="SAM" id="SignalP"/>
    </source>
</evidence>
<name>A0A919CLE7_9GAMM</name>
<evidence type="ECO:0000313" key="2">
    <source>
        <dbReference type="EMBL" id="GHD36104.1"/>
    </source>
</evidence>
<dbReference type="Proteomes" id="UP000644693">
    <property type="component" value="Unassembled WGS sequence"/>
</dbReference>
<accession>A0A919CLE7</accession>